<reference evidence="12" key="1">
    <citation type="journal article" date="2014" name="Int. J. Syst. Evol. Microbiol.">
        <title>Complete genome sequence of Corynebacterium casei LMG S-19264T (=DSM 44701T), isolated from a smear-ripened cheese.</title>
        <authorList>
            <consortium name="US DOE Joint Genome Institute (JGI-PGF)"/>
            <person name="Walter F."/>
            <person name="Albersmeier A."/>
            <person name="Kalinowski J."/>
            <person name="Ruckert C."/>
        </authorList>
    </citation>
    <scope>NUCLEOTIDE SEQUENCE</scope>
    <source>
        <strain evidence="12">JCM 17251</strain>
    </source>
</reference>
<evidence type="ECO:0000313" key="12">
    <source>
        <dbReference type="EMBL" id="GGN54701.1"/>
    </source>
</evidence>
<proteinExistence type="inferred from homology"/>
<evidence type="ECO:0000256" key="8">
    <source>
        <dbReference type="ARBA" id="ARBA00049244"/>
    </source>
</evidence>
<keyword evidence="13" id="KW-1185">Reference proteome</keyword>
<dbReference type="SUPFAM" id="SSF52540">
    <property type="entry name" value="P-loop containing nucleoside triphosphate hydrolases"/>
    <property type="match status" value="1"/>
</dbReference>
<accession>A0A918D076</accession>
<dbReference type="Gene3D" id="3.40.50.300">
    <property type="entry name" value="P-loop containing nucleotide triphosphate hydrolases"/>
    <property type="match status" value="1"/>
</dbReference>
<dbReference type="Pfam" id="PF06144">
    <property type="entry name" value="DNA_pol3_delta"/>
    <property type="match status" value="1"/>
</dbReference>
<dbReference type="EC" id="2.7.7.7" evidence="1"/>
<sequence>MSYMDVLKQIKKKQIAPIYFFYGSESFFLQQLKQQLIEKVAANDEDSLAVYDLEEVPIEAAIGDAETYPFFSERKLVIAENPVFLKAKPDKLTFEHDLLALERYLAAPVDYTVLVIIAPYEKIDERKKISKLLKKHAAVAVCNPIKDNDLKQWVNSIASQLQVTINDEAYEIMEAELSNNLHQLENELQKLALYVGPNGEVTKDIAEELVSHTTTSSALRLVDAVIEKDLHKAIRIFKDLLKMKEEPIAMISLIAFQFRSILRVKLLKQQGYSQFQMQKQLGVHPYVVKIALNRERQFTVDKLERIIIQLADTDATIKSGKMEKEMAFELMLYDLIETA</sequence>
<comment type="caution">
    <text evidence="12">The sequence shown here is derived from an EMBL/GenBank/DDBJ whole genome shotgun (WGS) entry which is preliminary data.</text>
</comment>
<dbReference type="AlphaFoldDB" id="A0A918D076"/>
<evidence type="ECO:0000259" key="10">
    <source>
        <dbReference type="Pfam" id="PF06144"/>
    </source>
</evidence>
<dbReference type="InterPro" id="IPR048466">
    <property type="entry name" value="DNA_pol3_delta-like_C"/>
</dbReference>
<reference evidence="12" key="2">
    <citation type="submission" date="2020-09" db="EMBL/GenBank/DDBJ databases">
        <authorList>
            <person name="Sun Q."/>
            <person name="Ohkuma M."/>
        </authorList>
    </citation>
    <scope>NUCLEOTIDE SEQUENCE</scope>
    <source>
        <strain evidence="12">JCM 17251</strain>
    </source>
</reference>
<keyword evidence="5" id="KW-0235">DNA replication</keyword>
<evidence type="ECO:0000256" key="5">
    <source>
        <dbReference type="ARBA" id="ARBA00022705"/>
    </source>
</evidence>
<feature type="coiled-coil region" evidence="9">
    <location>
        <begin position="167"/>
        <end position="194"/>
    </location>
</feature>
<comment type="catalytic activity">
    <reaction evidence="8">
        <text>DNA(n) + a 2'-deoxyribonucleoside 5'-triphosphate = DNA(n+1) + diphosphate</text>
        <dbReference type="Rhea" id="RHEA:22508"/>
        <dbReference type="Rhea" id="RHEA-COMP:17339"/>
        <dbReference type="Rhea" id="RHEA-COMP:17340"/>
        <dbReference type="ChEBI" id="CHEBI:33019"/>
        <dbReference type="ChEBI" id="CHEBI:61560"/>
        <dbReference type="ChEBI" id="CHEBI:173112"/>
        <dbReference type="EC" id="2.7.7.7"/>
    </reaction>
</comment>
<evidence type="ECO:0000256" key="2">
    <source>
        <dbReference type="ARBA" id="ARBA00017703"/>
    </source>
</evidence>
<dbReference type="GO" id="GO:0003887">
    <property type="term" value="F:DNA-directed DNA polymerase activity"/>
    <property type="evidence" value="ECO:0007669"/>
    <property type="project" value="UniProtKB-KW"/>
</dbReference>
<evidence type="ECO:0000256" key="3">
    <source>
        <dbReference type="ARBA" id="ARBA00022679"/>
    </source>
</evidence>
<dbReference type="Gene3D" id="1.10.8.60">
    <property type="match status" value="1"/>
</dbReference>
<dbReference type="NCBIfam" id="TIGR01128">
    <property type="entry name" value="holA"/>
    <property type="match status" value="1"/>
</dbReference>
<evidence type="ECO:0000259" key="11">
    <source>
        <dbReference type="Pfam" id="PF21694"/>
    </source>
</evidence>
<evidence type="ECO:0000256" key="7">
    <source>
        <dbReference type="ARBA" id="ARBA00034754"/>
    </source>
</evidence>
<dbReference type="GO" id="GO:0006261">
    <property type="term" value="P:DNA-templated DNA replication"/>
    <property type="evidence" value="ECO:0007669"/>
    <property type="project" value="TreeGrafter"/>
</dbReference>
<protein>
    <recommendedName>
        <fullName evidence="2">DNA polymerase III subunit delta</fullName>
        <ecNumber evidence="1">2.7.7.7</ecNumber>
    </recommendedName>
</protein>
<evidence type="ECO:0000256" key="1">
    <source>
        <dbReference type="ARBA" id="ARBA00012417"/>
    </source>
</evidence>
<dbReference type="PANTHER" id="PTHR34388">
    <property type="entry name" value="DNA POLYMERASE III SUBUNIT DELTA"/>
    <property type="match status" value="1"/>
</dbReference>
<dbReference type="InterPro" id="IPR010372">
    <property type="entry name" value="DNA_pol3_delta_N"/>
</dbReference>
<dbReference type="SUPFAM" id="SSF48019">
    <property type="entry name" value="post-AAA+ oligomerization domain-like"/>
    <property type="match status" value="1"/>
</dbReference>
<dbReference type="InterPro" id="IPR008921">
    <property type="entry name" value="DNA_pol3_clamp-load_cplx_C"/>
</dbReference>
<dbReference type="EMBL" id="BMOS01000007">
    <property type="protein sequence ID" value="GGN54701.1"/>
    <property type="molecule type" value="Genomic_DNA"/>
</dbReference>
<dbReference type="Proteomes" id="UP000624041">
    <property type="component" value="Unassembled WGS sequence"/>
</dbReference>
<comment type="similarity">
    <text evidence="7">Belongs to the DNA polymerase HolA subunit family.</text>
</comment>
<keyword evidence="9" id="KW-0175">Coiled coil</keyword>
<dbReference type="InterPro" id="IPR005790">
    <property type="entry name" value="DNA_polIII_delta"/>
</dbReference>
<dbReference type="GO" id="GO:0003677">
    <property type="term" value="F:DNA binding"/>
    <property type="evidence" value="ECO:0007669"/>
    <property type="project" value="InterPro"/>
</dbReference>
<dbReference type="GO" id="GO:0009360">
    <property type="term" value="C:DNA polymerase III complex"/>
    <property type="evidence" value="ECO:0007669"/>
    <property type="project" value="InterPro"/>
</dbReference>
<dbReference type="PANTHER" id="PTHR34388:SF1">
    <property type="entry name" value="DNA POLYMERASE III SUBUNIT DELTA"/>
    <property type="match status" value="1"/>
</dbReference>
<keyword evidence="4" id="KW-0548">Nucleotidyltransferase</keyword>
<evidence type="ECO:0000256" key="9">
    <source>
        <dbReference type="SAM" id="Coils"/>
    </source>
</evidence>
<dbReference type="Gene3D" id="1.20.272.10">
    <property type="match status" value="1"/>
</dbReference>
<gene>
    <name evidence="12" type="primary">holA</name>
    <name evidence="12" type="ORF">GCM10007971_12710</name>
</gene>
<feature type="domain" description="DNA polymerase III delta subunit-like C-terminal" evidence="11">
    <location>
        <begin position="218"/>
        <end position="334"/>
    </location>
</feature>
<keyword evidence="6" id="KW-0239">DNA-directed DNA polymerase</keyword>
<dbReference type="InterPro" id="IPR027417">
    <property type="entry name" value="P-loop_NTPase"/>
</dbReference>
<evidence type="ECO:0000313" key="13">
    <source>
        <dbReference type="Proteomes" id="UP000624041"/>
    </source>
</evidence>
<keyword evidence="3" id="KW-0808">Transferase</keyword>
<feature type="domain" description="DNA polymerase III delta N-terminal" evidence="10">
    <location>
        <begin position="19"/>
        <end position="142"/>
    </location>
</feature>
<evidence type="ECO:0000256" key="6">
    <source>
        <dbReference type="ARBA" id="ARBA00022932"/>
    </source>
</evidence>
<dbReference type="Pfam" id="PF21694">
    <property type="entry name" value="DNA_pol3_delta_C"/>
    <property type="match status" value="1"/>
</dbReference>
<name>A0A918D076_9BACI</name>
<organism evidence="12 13">
    <name type="scientific">Oceanobacillus indicireducens</name>
    <dbReference type="NCBI Taxonomy" id="1004261"/>
    <lineage>
        <taxon>Bacteria</taxon>
        <taxon>Bacillati</taxon>
        <taxon>Bacillota</taxon>
        <taxon>Bacilli</taxon>
        <taxon>Bacillales</taxon>
        <taxon>Bacillaceae</taxon>
        <taxon>Oceanobacillus</taxon>
    </lineage>
</organism>
<evidence type="ECO:0000256" key="4">
    <source>
        <dbReference type="ARBA" id="ARBA00022695"/>
    </source>
</evidence>